<reference evidence="2" key="2">
    <citation type="submission" date="2021-08" db="EMBL/GenBank/DDBJ databases">
        <authorList>
            <person name="Tani A."/>
            <person name="Ola A."/>
            <person name="Ogura Y."/>
            <person name="Katsura K."/>
            <person name="Hayashi T."/>
        </authorList>
    </citation>
    <scope>NUCLEOTIDE SEQUENCE</scope>
    <source>
        <strain evidence="2">DSM 19015</strain>
    </source>
</reference>
<reference evidence="2" key="1">
    <citation type="journal article" date="2021" name="Front. Microbiol.">
        <title>Comprehensive Comparative Genomics and Phenotyping of Methylobacterium Species.</title>
        <authorList>
            <person name="Alessa O."/>
            <person name="Ogura Y."/>
            <person name="Fujitani Y."/>
            <person name="Takami H."/>
            <person name="Hayashi T."/>
            <person name="Sahin N."/>
            <person name="Tani A."/>
        </authorList>
    </citation>
    <scope>NUCLEOTIDE SEQUENCE</scope>
    <source>
        <strain evidence="2">DSM 19015</strain>
    </source>
</reference>
<proteinExistence type="predicted"/>
<keyword evidence="3" id="KW-1185">Reference proteome</keyword>
<evidence type="ECO:0000313" key="2">
    <source>
        <dbReference type="EMBL" id="GJD94783.1"/>
    </source>
</evidence>
<protein>
    <recommendedName>
        <fullName evidence="4">SlyX family protein</fullName>
    </recommendedName>
</protein>
<dbReference type="Proteomes" id="UP001055125">
    <property type="component" value="Unassembled WGS sequence"/>
</dbReference>
<keyword evidence="1" id="KW-0175">Coiled coil</keyword>
<dbReference type="EMBL" id="BPQP01000029">
    <property type="protein sequence ID" value="GJD94783.1"/>
    <property type="molecule type" value="Genomic_DNA"/>
</dbReference>
<dbReference type="RefSeq" id="WP_238243946.1">
    <property type="nucleotide sequence ID" value="NZ_BPQP01000029.1"/>
</dbReference>
<name>A0ABQ4RX69_9HYPH</name>
<accession>A0ABQ4RX69</accession>
<evidence type="ECO:0000313" key="3">
    <source>
        <dbReference type="Proteomes" id="UP001055125"/>
    </source>
</evidence>
<evidence type="ECO:0008006" key="4">
    <source>
        <dbReference type="Google" id="ProtNLM"/>
    </source>
</evidence>
<organism evidence="2 3">
    <name type="scientific">Methylobacterium iners</name>
    <dbReference type="NCBI Taxonomy" id="418707"/>
    <lineage>
        <taxon>Bacteria</taxon>
        <taxon>Pseudomonadati</taxon>
        <taxon>Pseudomonadota</taxon>
        <taxon>Alphaproteobacteria</taxon>
        <taxon>Hyphomicrobiales</taxon>
        <taxon>Methylobacteriaceae</taxon>
        <taxon>Methylobacterium</taxon>
    </lineage>
</organism>
<gene>
    <name evidence="2" type="ORF">OCOJLMKI_1987</name>
</gene>
<feature type="coiled-coil region" evidence="1">
    <location>
        <begin position="2"/>
        <end position="36"/>
    </location>
</feature>
<evidence type="ECO:0000256" key="1">
    <source>
        <dbReference type="SAM" id="Coils"/>
    </source>
</evidence>
<comment type="caution">
    <text evidence="2">The sequence shown here is derived from an EMBL/GenBank/DDBJ whole genome shotgun (WGS) entry which is preliminary data.</text>
</comment>
<sequence length="83" mass="9003">MAEVSDAELQALLDAIDALEAKVLAQSEQIDFLLRERIMLREGAAELLEVMPSTSTQEPLKKPPPGHAYGAAGQLILVDLAYK</sequence>